<evidence type="ECO:0000313" key="4">
    <source>
        <dbReference type="Proteomes" id="UP001162029"/>
    </source>
</evidence>
<proteinExistence type="predicted"/>
<feature type="signal peptide" evidence="2">
    <location>
        <begin position="1"/>
        <end position="26"/>
    </location>
</feature>
<dbReference type="AlphaFoldDB" id="A0AAV0SWI4"/>
<feature type="compositionally biased region" description="Basic and acidic residues" evidence="1">
    <location>
        <begin position="156"/>
        <end position="177"/>
    </location>
</feature>
<accession>A0AAV0SWI4</accession>
<feature type="compositionally biased region" description="Polar residues" evidence="1">
    <location>
        <begin position="86"/>
        <end position="103"/>
    </location>
</feature>
<sequence length="242" mass="25111">MISLKKSLFASAVAVALITTAGNVDGYDVVMSSKSTYNMKRTLRVAAEEAAEEEMADDSECESFDVAEDKTKTNASPPPTGGDSGGNETPVSSGNAQESSPTQTEETDENKDGGGGGDAKEKDASVNDDSECDSLEMADTDSECNSLDMAPSDPAKSADDKKSDTKDADDKKADIKDAGGAQPPSKNEEDGSKKLPTSNTKDSASPAISGSGNNNEKYDGKTSDIDFNAVQEEVNPGTVVPQ</sequence>
<gene>
    <name evidence="3" type="ORF">PDE001_LOCUS322</name>
</gene>
<feature type="compositionally biased region" description="Polar residues" evidence="1">
    <location>
        <begin position="195"/>
        <end position="215"/>
    </location>
</feature>
<protein>
    <submittedName>
        <fullName evidence="3">Uncharacterized protein</fullName>
    </submittedName>
</protein>
<dbReference type="Proteomes" id="UP001162029">
    <property type="component" value="Unassembled WGS sequence"/>
</dbReference>
<reference evidence="3" key="1">
    <citation type="submission" date="2022-12" db="EMBL/GenBank/DDBJ databases">
        <authorList>
            <person name="Webb A."/>
        </authorList>
    </citation>
    <scope>NUCLEOTIDE SEQUENCE</scope>
    <source>
        <strain evidence="3">Pd1</strain>
    </source>
</reference>
<feature type="chain" id="PRO_5043494209" evidence="2">
    <location>
        <begin position="27"/>
        <end position="242"/>
    </location>
</feature>
<organism evidence="3 4">
    <name type="scientific">Peronospora destructor</name>
    <dbReference type="NCBI Taxonomy" id="86335"/>
    <lineage>
        <taxon>Eukaryota</taxon>
        <taxon>Sar</taxon>
        <taxon>Stramenopiles</taxon>
        <taxon>Oomycota</taxon>
        <taxon>Peronosporomycetes</taxon>
        <taxon>Peronosporales</taxon>
        <taxon>Peronosporaceae</taxon>
        <taxon>Peronospora</taxon>
    </lineage>
</organism>
<comment type="caution">
    <text evidence="3">The sequence shown here is derived from an EMBL/GenBank/DDBJ whole genome shotgun (WGS) entry which is preliminary data.</text>
</comment>
<feature type="compositionally biased region" description="Acidic residues" evidence="1">
    <location>
        <begin position="126"/>
        <end position="142"/>
    </location>
</feature>
<dbReference type="EMBL" id="CANTFM010000053">
    <property type="protein sequence ID" value="CAI5709777.1"/>
    <property type="molecule type" value="Genomic_DNA"/>
</dbReference>
<keyword evidence="2" id="KW-0732">Signal</keyword>
<name>A0AAV0SWI4_9STRA</name>
<evidence type="ECO:0000313" key="3">
    <source>
        <dbReference type="EMBL" id="CAI5709777.1"/>
    </source>
</evidence>
<evidence type="ECO:0000256" key="2">
    <source>
        <dbReference type="SAM" id="SignalP"/>
    </source>
</evidence>
<keyword evidence="4" id="KW-1185">Reference proteome</keyword>
<evidence type="ECO:0000256" key="1">
    <source>
        <dbReference type="SAM" id="MobiDB-lite"/>
    </source>
</evidence>
<feature type="compositionally biased region" description="Acidic residues" evidence="1">
    <location>
        <begin position="49"/>
        <end position="66"/>
    </location>
</feature>
<feature type="region of interest" description="Disordered" evidence="1">
    <location>
        <begin position="49"/>
        <end position="242"/>
    </location>
</feature>